<reference evidence="3" key="1">
    <citation type="submission" date="2021-01" db="EMBL/GenBank/DDBJ databases">
        <title>Modified the classification status of verrucomicrobia.</title>
        <authorList>
            <person name="Feng X."/>
        </authorList>
    </citation>
    <scope>NUCLEOTIDE SEQUENCE</scope>
    <source>
        <strain evidence="3">JCM 18052</strain>
    </source>
</reference>
<evidence type="ECO:0000259" key="1">
    <source>
        <dbReference type="Pfam" id="PF01408"/>
    </source>
</evidence>
<gene>
    <name evidence="3" type="ORF">JIN84_20280</name>
</gene>
<dbReference type="InterPro" id="IPR036291">
    <property type="entry name" value="NAD(P)-bd_dom_sf"/>
</dbReference>
<dbReference type="Gene3D" id="3.40.50.720">
    <property type="entry name" value="NAD(P)-binding Rossmann-like Domain"/>
    <property type="match status" value="1"/>
</dbReference>
<dbReference type="PROSITE" id="PS51318">
    <property type="entry name" value="TAT"/>
    <property type="match status" value="1"/>
</dbReference>
<feature type="domain" description="Gfo/Idh/MocA-like oxidoreductase bacterial type C-terminal" evidence="2">
    <location>
        <begin position="360"/>
        <end position="462"/>
    </location>
</feature>
<dbReference type="EMBL" id="JAENIK010000012">
    <property type="protein sequence ID" value="MBK1817971.1"/>
    <property type="molecule type" value="Genomic_DNA"/>
</dbReference>
<feature type="domain" description="Gfo/Idh/MocA-like oxidoreductase N-terminal" evidence="1">
    <location>
        <begin position="42"/>
        <end position="163"/>
    </location>
</feature>
<dbReference type="InterPro" id="IPR000683">
    <property type="entry name" value="Gfo/Idh/MocA-like_OxRdtase_N"/>
</dbReference>
<dbReference type="PANTHER" id="PTHR43818:SF3">
    <property type="entry name" value="OXIDOREDUCTASE-RELATED"/>
    <property type="match status" value="1"/>
</dbReference>
<sequence>MKSSFSQSDFHRRSFLKGALATGALAFAPGILRAAPGGDKVRLACIGIGNRGADVVRDLHKTGLAEIVALCDTDMGSKPTEPILKLFPKVPRFQDFRVLFDKMGKDIDAVSIATPDFSHFPIAMLAMSLGKHVYVEKPMAHSFLQLELMMAAEKKYKVACQMGNQGHSDANYFQFKTWVDSGIIKNVTRITAFMNNSRRWHGMKVDGYLPEQPVPESLDWDVWLATAKQHAYNKGYTNGDWRSWFDFGNGALGDWGAHIFDTSHEFLQLGLPTEVEPKLEGYSPLIFPQASTLAFRFPKRGELPPVELTWYDGQNNLPPLPENFGTAVVDPNIPPPTSGSIDTKKQPPGKVIYGEGLVFKGGSHGSTLKILGEQGKDMESKLPKVPKSPSNHAANFLKAAKGEEQCRSNFAVAGPLCQAMAIGVIAQRVNATVKFDPVTKEITNHKLANELLKGVPARQDWQQYYKL</sequence>
<dbReference type="Proteomes" id="UP000600139">
    <property type="component" value="Unassembled WGS sequence"/>
</dbReference>
<dbReference type="SUPFAM" id="SSF55347">
    <property type="entry name" value="Glyceraldehyde-3-phosphate dehydrogenase-like, C-terminal domain"/>
    <property type="match status" value="1"/>
</dbReference>
<feature type="domain" description="Gfo/Idh/MocA-like oxidoreductase bacterial type C-terminal" evidence="2">
    <location>
        <begin position="178"/>
        <end position="267"/>
    </location>
</feature>
<dbReference type="RefSeq" id="WP_200352966.1">
    <property type="nucleotide sequence ID" value="NZ_BAABHZ010000001.1"/>
</dbReference>
<evidence type="ECO:0000313" key="4">
    <source>
        <dbReference type="Proteomes" id="UP000600139"/>
    </source>
</evidence>
<organism evidence="3 4">
    <name type="scientific">Luteolibacter yonseiensis</name>
    <dbReference type="NCBI Taxonomy" id="1144680"/>
    <lineage>
        <taxon>Bacteria</taxon>
        <taxon>Pseudomonadati</taxon>
        <taxon>Verrucomicrobiota</taxon>
        <taxon>Verrucomicrobiia</taxon>
        <taxon>Verrucomicrobiales</taxon>
        <taxon>Verrucomicrobiaceae</taxon>
        <taxon>Luteolibacter</taxon>
    </lineage>
</organism>
<dbReference type="InterPro" id="IPR043906">
    <property type="entry name" value="Gfo/Idh/MocA_OxRdtase_bact_C"/>
</dbReference>
<dbReference type="InterPro" id="IPR050463">
    <property type="entry name" value="Gfo/Idh/MocA_oxidrdct_glycsds"/>
</dbReference>
<comment type="caution">
    <text evidence="3">The sequence shown here is derived from an EMBL/GenBank/DDBJ whole genome shotgun (WGS) entry which is preliminary data.</text>
</comment>
<accession>A0A934VDF6</accession>
<dbReference type="Pfam" id="PF19051">
    <property type="entry name" value="GFO_IDH_MocA_C2"/>
    <property type="match status" value="2"/>
</dbReference>
<proteinExistence type="predicted"/>
<dbReference type="SUPFAM" id="SSF51735">
    <property type="entry name" value="NAD(P)-binding Rossmann-fold domains"/>
    <property type="match status" value="1"/>
</dbReference>
<dbReference type="GO" id="GO:0000166">
    <property type="term" value="F:nucleotide binding"/>
    <property type="evidence" value="ECO:0007669"/>
    <property type="project" value="InterPro"/>
</dbReference>
<dbReference type="Pfam" id="PF10518">
    <property type="entry name" value="TAT_signal"/>
    <property type="match status" value="1"/>
</dbReference>
<dbReference type="PANTHER" id="PTHR43818">
    <property type="entry name" value="BCDNA.GH03377"/>
    <property type="match status" value="1"/>
</dbReference>
<keyword evidence="4" id="KW-1185">Reference proteome</keyword>
<protein>
    <submittedName>
        <fullName evidence="3">Gfo/Idh/MocA family oxidoreductase</fullName>
    </submittedName>
</protein>
<evidence type="ECO:0000259" key="2">
    <source>
        <dbReference type="Pfam" id="PF19051"/>
    </source>
</evidence>
<name>A0A934VDF6_9BACT</name>
<dbReference type="AlphaFoldDB" id="A0A934VDF6"/>
<dbReference type="InterPro" id="IPR006311">
    <property type="entry name" value="TAT_signal"/>
</dbReference>
<dbReference type="Pfam" id="PF01408">
    <property type="entry name" value="GFO_IDH_MocA"/>
    <property type="match status" value="1"/>
</dbReference>
<dbReference type="InterPro" id="IPR019546">
    <property type="entry name" value="TAT_signal_bac_arc"/>
</dbReference>
<evidence type="ECO:0000313" key="3">
    <source>
        <dbReference type="EMBL" id="MBK1817971.1"/>
    </source>
</evidence>